<evidence type="ECO:0000313" key="2">
    <source>
        <dbReference type="WBParaSite" id="RSKR_0000512000.1"/>
    </source>
</evidence>
<organism evidence="1 2">
    <name type="scientific">Rhabditophanes sp. KR3021</name>
    <dbReference type="NCBI Taxonomy" id="114890"/>
    <lineage>
        <taxon>Eukaryota</taxon>
        <taxon>Metazoa</taxon>
        <taxon>Ecdysozoa</taxon>
        <taxon>Nematoda</taxon>
        <taxon>Chromadorea</taxon>
        <taxon>Rhabditida</taxon>
        <taxon>Tylenchina</taxon>
        <taxon>Panagrolaimomorpha</taxon>
        <taxon>Strongyloidoidea</taxon>
        <taxon>Alloionematidae</taxon>
        <taxon>Rhabditophanes</taxon>
    </lineage>
</organism>
<dbReference type="WBParaSite" id="RSKR_0000512000.1">
    <property type="protein sequence ID" value="RSKR_0000512000.1"/>
    <property type="gene ID" value="RSKR_0000512000"/>
</dbReference>
<sequence length="312" mass="35358">MLPSIGYSFAVFDSECYKLQLQFDSEVANQLKSAKIQSFDTKSFGTSFVEESPPPNPFQSETVKNLPPNSFQSKTIENPPPLPKPLPVIGRSNLIQPITTSSMILSKAQTTQQIIPILLDCADGSRATISITDGIQVQQQVAFYSLVLEDTDKCLYACRTSADLDGIRLPQQCRSSSYRRSTRQCLFYSDVLKPSGNLDYLPNRDSVYFEKFCIPKREVNVGCDEAVYKYPQNILLGHATEVIDSPNQADCITKCITSQQRYKFACKSVMYFHMFDKFNCILNEHDKDSKPEFMHTELRQQVPVYKKLVCKS</sequence>
<name>A0AC35TW76_9BILA</name>
<proteinExistence type="predicted"/>
<reference evidence="2" key="1">
    <citation type="submission" date="2016-11" db="UniProtKB">
        <authorList>
            <consortium name="WormBaseParasite"/>
        </authorList>
    </citation>
    <scope>IDENTIFICATION</scope>
    <source>
        <strain evidence="2">KR3021</strain>
    </source>
</reference>
<protein>
    <submittedName>
        <fullName evidence="2">PAN domain protein</fullName>
    </submittedName>
</protein>
<dbReference type="Proteomes" id="UP000095286">
    <property type="component" value="Unplaced"/>
</dbReference>
<accession>A0AC35TW76</accession>
<evidence type="ECO:0000313" key="1">
    <source>
        <dbReference type="Proteomes" id="UP000095286"/>
    </source>
</evidence>